<dbReference type="InterPro" id="IPR018110">
    <property type="entry name" value="Mandel_Rmase/mucon_lact_enz_CS"/>
</dbReference>
<dbReference type="InterPro" id="IPR029065">
    <property type="entry name" value="Enolase_C-like"/>
</dbReference>
<proteinExistence type="predicted"/>
<dbReference type="InterPro" id="IPR034593">
    <property type="entry name" value="DgoD-like"/>
</dbReference>
<evidence type="ECO:0000313" key="4">
    <source>
        <dbReference type="Proteomes" id="UP001226691"/>
    </source>
</evidence>
<dbReference type="InterPro" id="IPR013342">
    <property type="entry name" value="Mandelate_racemase_C"/>
</dbReference>
<dbReference type="InterPro" id="IPR029017">
    <property type="entry name" value="Enolase-like_N"/>
</dbReference>
<dbReference type="SUPFAM" id="SSF51604">
    <property type="entry name" value="Enolase C-terminal domain-like"/>
    <property type="match status" value="1"/>
</dbReference>
<dbReference type="SMART" id="SM00922">
    <property type="entry name" value="MR_MLE"/>
    <property type="match status" value="1"/>
</dbReference>
<dbReference type="EC" id="4.2.1.6" evidence="3"/>
<sequence length="380" mass="41139">MRVTTVETFRVSQRFCLVRLGTDTGLVGWGEATLESRSATVETAIAELSEIVVGQDPRAIERLWQRLRKGGFYRGGPVLGSAVAGIDQALWDLKGKALGVPVHELLGGPTRDRVRVYTGVPSADAAAMATEARALVAAGYTALKTAPDLTLGYLDTPAVYDELLDRWGALRDLVGPRVDLAFDFHGRVSLPASRILLEGMSRIAPLFVEEPQPPELQREIGRICASTPLPIATGERLYDRWEVGDVIGQGIAVIQPDLSHAYGISEVMRIAALADVHGVHLAPHCATGPVAFAACLQVDLAIQNFLIQECHLRLHDPGSHPWWRFVVGTPFLFDSGYVHAPRGPGLGIELDEDAIRAAARQPTLENSPLLALPDGSYAEW</sequence>
<dbReference type="GO" id="GO:0008869">
    <property type="term" value="F:galactonate dehydratase activity"/>
    <property type="evidence" value="ECO:0007669"/>
    <property type="project" value="UniProtKB-EC"/>
</dbReference>
<dbReference type="Gene3D" id="3.20.20.120">
    <property type="entry name" value="Enolase-like C-terminal domain"/>
    <property type="match status" value="1"/>
</dbReference>
<protein>
    <submittedName>
        <fullName evidence="3">Galactonate dehydratase</fullName>
        <ecNumber evidence="3">4.2.1.6</ecNumber>
    </submittedName>
</protein>
<name>A0ABU0TWI5_MICTR</name>
<dbReference type="SUPFAM" id="SSF54826">
    <property type="entry name" value="Enolase N-terminal domain-like"/>
    <property type="match status" value="1"/>
</dbReference>
<dbReference type="InterPro" id="IPR036849">
    <property type="entry name" value="Enolase-like_C_sf"/>
</dbReference>
<dbReference type="Proteomes" id="UP001226691">
    <property type="component" value="Unassembled WGS sequence"/>
</dbReference>
<gene>
    <name evidence="3" type="ORF">QE412_002600</name>
</gene>
<dbReference type="Pfam" id="PF02746">
    <property type="entry name" value="MR_MLE_N"/>
    <property type="match status" value="1"/>
</dbReference>
<dbReference type="PANTHER" id="PTHR48080:SF2">
    <property type="entry name" value="D-GALACTONATE DEHYDRATASE"/>
    <property type="match status" value="1"/>
</dbReference>
<dbReference type="Pfam" id="PF13378">
    <property type="entry name" value="MR_MLE_C"/>
    <property type="match status" value="1"/>
</dbReference>
<keyword evidence="4" id="KW-1185">Reference proteome</keyword>
<dbReference type="SFLD" id="SFLDS00001">
    <property type="entry name" value="Enolase"/>
    <property type="match status" value="1"/>
</dbReference>
<evidence type="ECO:0000313" key="3">
    <source>
        <dbReference type="EMBL" id="MDQ1124027.1"/>
    </source>
</evidence>
<reference evidence="3 4" key="1">
    <citation type="submission" date="2023-07" db="EMBL/GenBank/DDBJ databases">
        <title>Functional and genomic diversity of the sorghum phyllosphere microbiome.</title>
        <authorList>
            <person name="Shade A."/>
        </authorList>
    </citation>
    <scope>NUCLEOTIDE SEQUENCE [LARGE SCALE GENOMIC DNA]</scope>
    <source>
        <strain evidence="3 4">SORGH_AS_1207</strain>
    </source>
</reference>
<accession>A0ABU0TWI5</accession>
<evidence type="ECO:0000256" key="1">
    <source>
        <dbReference type="ARBA" id="ARBA00023239"/>
    </source>
</evidence>
<dbReference type="EMBL" id="JAUTBF010000001">
    <property type="protein sequence ID" value="MDQ1124027.1"/>
    <property type="molecule type" value="Genomic_DNA"/>
</dbReference>
<organism evidence="3 4">
    <name type="scientific">Microbacterium trichothecenolyticum</name>
    <name type="common">Aureobacterium trichothecenolyticum</name>
    <dbReference type="NCBI Taxonomy" id="69370"/>
    <lineage>
        <taxon>Bacteria</taxon>
        <taxon>Bacillati</taxon>
        <taxon>Actinomycetota</taxon>
        <taxon>Actinomycetes</taxon>
        <taxon>Micrococcales</taxon>
        <taxon>Microbacteriaceae</taxon>
        <taxon>Microbacterium</taxon>
    </lineage>
</organism>
<dbReference type="Gene3D" id="3.30.390.10">
    <property type="entry name" value="Enolase-like, N-terminal domain"/>
    <property type="match status" value="1"/>
</dbReference>
<keyword evidence="1 3" id="KW-0456">Lyase</keyword>
<dbReference type="PROSITE" id="PS00908">
    <property type="entry name" value="MR_MLE_1"/>
    <property type="match status" value="1"/>
</dbReference>
<dbReference type="RefSeq" id="WP_307484400.1">
    <property type="nucleotide sequence ID" value="NZ_JAUTBF010000001.1"/>
</dbReference>
<comment type="caution">
    <text evidence="3">The sequence shown here is derived from an EMBL/GenBank/DDBJ whole genome shotgun (WGS) entry which is preliminary data.</text>
</comment>
<evidence type="ECO:0000259" key="2">
    <source>
        <dbReference type="SMART" id="SM00922"/>
    </source>
</evidence>
<dbReference type="SFLD" id="SFLDG00179">
    <property type="entry name" value="mandelate_racemase"/>
    <property type="match status" value="1"/>
</dbReference>
<dbReference type="NCBIfam" id="NF010624">
    <property type="entry name" value="PRK14017.1"/>
    <property type="match status" value="1"/>
</dbReference>
<dbReference type="PANTHER" id="PTHR48080">
    <property type="entry name" value="D-GALACTONATE DEHYDRATASE-RELATED"/>
    <property type="match status" value="1"/>
</dbReference>
<dbReference type="InterPro" id="IPR013341">
    <property type="entry name" value="Mandelate_racemase_N_dom"/>
</dbReference>
<feature type="domain" description="Mandelate racemase/muconate lactonizing enzyme C-terminal" evidence="2">
    <location>
        <begin position="125"/>
        <end position="230"/>
    </location>
</feature>